<dbReference type="GO" id="GO:0003954">
    <property type="term" value="F:NADH dehydrogenase activity"/>
    <property type="evidence" value="ECO:0007669"/>
    <property type="project" value="TreeGrafter"/>
</dbReference>
<keyword evidence="4 6" id="KW-0472">Membrane</keyword>
<gene>
    <name evidence="9" type="ORF">SAMN05421828_10194</name>
</gene>
<dbReference type="PRINTS" id="PR01435">
    <property type="entry name" value="NPOXDRDTASE5"/>
</dbReference>
<evidence type="ECO:0000259" key="8">
    <source>
        <dbReference type="Pfam" id="PF00662"/>
    </source>
</evidence>
<evidence type="ECO:0000256" key="3">
    <source>
        <dbReference type="ARBA" id="ARBA00022989"/>
    </source>
</evidence>
<evidence type="ECO:0000259" key="7">
    <source>
        <dbReference type="Pfam" id="PF00361"/>
    </source>
</evidence>
<evidence type="ECO:0000313" key="9">
    <source>
        <dbReference type="EMBL" id="SIQ05330.1"/>
    </source>
</evidence>
<dbReference type="EMBL" id="FTNE01000001">
    <property type="protein sequence ID" value="SIQ05330.1"/>
    <property type="molecule type" value="Genomic_DNA"/>
</dbReference>
<proteinExistence type="predicted"/>
<feature type="transmembrane region" description="Helical" evidence="6">
    <location>
        <begin position="143"/>
        <end position="161"/>
    </location>
</feature>
<feature type="transmembrane region" description="Helical" evidence="6">
    <location>
        <begin position="252"/>
        <end position="270"/>
    </location>
</feature>
<dbReference type="GO" id="GO:0015990">
    <property type="term" value="P:electron transport coupled proton transport"/>
    <property type="evidence" value="ECO:0007669"/>
    <property type="project" value="TreeGrafter"/>
</dbReference>
<dbReference type="OrthoDB" id="9811798at2"/>
<feature type="transmembrane region" description="Helical" evidence="6">
    <location>
        <begin position="420"/>
        <end position="443"/>
    </location>
</feature>
<feature type="transmembrane region" description="Helical" evidence="6">
    <location>
        <begin position="30"/>
        <end position="55"/>
    </location>
</feature>
<evidence type="ECO:0000256" key="5">
    <source>
        <dbReference type="RuleBase" id="RU000320"/>
    </source>
</evidence>
<evidence type="ECO:0000313" key="10">
    <source>
        <dbReference type="Proteomes" id="UP000186308"/>
    </source>
</evidence>
<dbReference type="NCBIfam" id="NF005141">
    <property type="entry name" value="PRK06590.1"/>
    <property type="match status" value="1"/>
</dbReference>
<keyword evidence="3 6" id="KW-1133">Transmembrane helix</keyword>
<organism evidence="9 10">
    <name type="scientific">Acidiphilium rubrum</name>
    <dbReference type="NCBI Taxonomy" id="526"/>
    <lineage>
        <taxon>Bacteria</taxon>
        <taxon>Pseudomonadati</taxon>
        <taxon>Pseudomonadota</taxon>
        <taxon>Alphaproteobacteria</taxon>
        <taxon>Acetobacterales</taxon>
        <taxon>Acidocellaceae</taxon>
        <taxon>Acidiphilium</taxon>
    </lineage>
</organism>
<feature type="transmembrane region" description="Helical" evidence="6">
    <location>
        <begin position="282"/>
        <end position="303"/>
    </location>
</feature>
<dbReference type="GO" id="GO:0016020">
    <property type="term" value="C:membrane"/>
    <property type="evidence" value="ECO:0007669"/>
    <property type="project" value="UniProtKB-SubCell"/>
</dbReference>
<evidence type="ECO:0000256" key="4">
    <source>
        <dbReference type="ARBA" id="ARBA00023136"/>
    </source>
</evidence>
<feature type="transmembrane region" description="Helical" evidence="6">
    <location>
        <begin position="455"/>
        <end position="475"/>
    </location>
</feature>
<reference evidence="9 10" key="1">
    <citation type="submission" date="2017-01" db="EMBL/GenBank/DDBJ databases">
        <authorList>
            <person name="Varghese N."/>
            <person name="Submissions S."/>
        </authorList>
    </citation>
    <scope>NUCLEOTIDE SEQUENCE [LARGE SCALE GENOMIC DNA]</scope>
    <source>
        <strain evidence="9 10">ATCC 35905</strain>
    </source>
</reference>
<name>A0A8G2CHF5_ACIRU</name>
<evidence type="ECO:0000256" key="1">
    <source>
        <dbReference type="ARBA" id="ARBA00004127"/>
    </source>
</evidence>
<dbReference type="Pfam" id="PF00361">
    <property type="entry name" value="Proton_antipo_M"/>
    <property type="match status" value="1"/>
</dbReference>
<dbReference type="PANTHER" id="PTHR42829:SF2">
    <property type="entry name" value="NADH-UBIQUINONE OXIDOREDUCTASE CHAIN 5"/>
    <property type="match status" value="1"/>
</dbReference>
<comment type="subcellular location">
    <subcellularLocation>
        <location evidence="1">Endomembrane system</location>
        <topology evidence="1">Multi-pass membrane protein</topology>
    </subcellularLocation>
    <subcellularLocation>
        <location evidence="5">Membrane</location>
        <topology evidence="5">Multi-pass membrane protein</topology>
    </subcellularLocation>
</comment>
<dbReference type="Gene3D" id="1.20.5.2700">
    <property type="match status" value="1"/>
</dbReference>
<evidence type="ECO:0000256" key="2">
    <source>
        <dbReference type="ARBA" id="ARBA00022692"/>
    </source>
</evidence>
<dbReference type="AlphaFoldDB" id="A0A8G2CHF5"/>
<dbReference type="InterPro" id="IPR001516">
    <property type="entry name" value="Proton_antipo_N"/>
</dbReference>
<comment type="caution">
    <text evidence="9">The sequence shown here is derived from an EMBL/GenBank/DDBJ whole genome shotgun (WGS) entry which is preliminary data.</text>
</comment>
<feature type="transmembrane region" description="Helical" evidence="6">
    <location>
        <begin position="210"/>
        <end position="231"/>
    </location>
</feature>
<feature type="transmembrane region" description="Helical" evidence="6">
    <location>
        <begin position="606"/>
        <end position="623"/>
    </location>
</feature>
<feature type="transmembrane region" description="Helical" evidence="6">
    <location>
        <begin position="310"/>
        <end position="332"/>
    </location>
</feature>
<protein>
    <submittedName>
        <fullName evidence="9">NADH dehydrogenase subunit L</fullName>
    </submittedName>
</protein>
<dbReference type="InterPro" id="IPR018393">
    <property type="entry name" value="NADHpl_OxRdtase_5_subgr"/>
</dbReference>
<feature type="domain" description="NADH:quinone oxidoreductase/Mrp antiporter transmembrane" evidence="7">
    <location>
        <begin position="136"/>
        <end position="412"/>
    </location>
</feature>
<dbReference type="Pfam" id="PF00662">
    <property type="entry name" value="Proton_antipo_N"/>
    <property type="match status" value="1"/>
</dbReference>
<keyword evidence="2 5" id="KW-0812">Transmembrane</keyword>
<dbReference type="NCBIfam" id="TIGR01974">
    <property type="entry name" value="NDH_I_L"/>
    <property type="match status" value="1"/>
</dbReference>
<dbReference type="GO" id="GO:0008137">
    <property type="term" value="F:NADH dehydrogenase (ubiquinone) activity"/>
    <property type="evidence" value="ECO:0007669"/>
    <property type="project" value="InterPro"/>
</dbReference>
<dbReference type="RefSeq" id="WP_029311511.1">
    <property type="nucleotide sequence ID" value="NZ_FTNE01000001.1"/>
</dbReference>
<dbReference type="InterPro" id="IPR003945">
    <property type="entry name" value="NU5C-like"/>
</dbReference>
<dbReference type="PANTHER" id="PTHR42829">
    <property type="entry name" value="NADH-UBIQUINONE OXIDOREDUCTASE CHAIN 5"/>
    <property type="match status" value="1"/>
</dbReference>
<sequence>MNHLLWLVPASPLMGATILGLCGTMLPARAAAIIGTASVGIAAFIAILIGLHWYAAAPPSHILIQHLWTWLTLPGLTVDISLYLDPVALLMMLVITIIGTLIHLFSTAYMAGEAGYSRYFAYLNLFVAAMLLLILASDLLVLFVGWEGVGVCSYLLVGFWFQDAANGYAARKSFIVTRIADIAMLAGILLLAVKLGTLSIQPMLARATELWPHGGAWPTLAAGLLLIGGLGKSAQFPFQTWLPDAMAGPTPVSALIHAATMVTAGVYLVVRLHVLYLLAPDVLLAISIGAGITILLAALAALVQSDIKRVLAYSTISQIGYMFLALGVGAWSAGMFHFLTHAVFKALLFLSAGAIAMRLDHEQDIFKMGGLRTSLPLAFWSFLIGAASLAAVPIISAGSFSKEMILGAVWFAPGIGPGLWAAGLLGALITATYSFRVVFLVFFGPAHTPVTGRSGAPIAVPLVLLAAGSLLIGWLETPSFLGGDRLVMTLLHPVLGSPAPRSALAILVEAAGYIVPLLGIAIAYTLYRNGHWQRVAAAEPGALRRLLRTGFGFDALYEALLVRPFMALVRALRHDPVDHVVTLISAATLQLHHTLRRSQIGQIRRYAAWLMAGSIATIALLVFA</sequence>
<feature type="transmembrane region" description="Helical" evidence="6">
    <location>
        <begin position="503"/>
        <end position="527"/>
    </location>
</feature>
<feature type="domain" description="NADH-Ubiquinone oxidoreductase (complex I) chain 5 N-terminal" evidence="8">
    <location>
        <begin position="70"/>
        <end position="120"/>
    </location>
</feature>
<feature type="transmembrane region" description="Helical" evidence="6">
    <location>
        <begin position="119"/>
        <end position="137"/>
    </location>
</feature>
<dbReference type="Proteomes" id="UP000186308">
    <property type="component" value="Unassembled WGS sequence"/>
</dbReference>
<evidence type="ECO:0000256" key="6">
    <source>
        <dbReference type="SAM" id="Phobius"/>
    </source>
</evidence>
<feature type="transmembrane region" description="Helical" evidence="6">
    <location>
        <begin position="377"/>
        <end position="400"/>
    </location>
</feature>
<dbReference type="InterPro" id="IPR001750">
    <property type="entry name" value="ND/Mrp_TM"/>
</dbReference>
<keyword evidence="10" id="KW-1185">Reference proteome</keyword>
<feature type="transmembrane region" description="Helical" evidence="6">
    <location>
        <begin position="182"/>
        <end position="204"/>
    </location>
</feature>
<dbReference type="GO" id="GO:0012505">
    <property type="term" value="C:endomembrane system"/>
    <property type="evidence" value="ECO:0007669"/>
    <property type="project" value="UniProtKB-SubCell"/>
</dbReference>
<accession>A0A8G2CHF5</accession>
<feature type="transmembrane region" description="Helical" evidence="6">
    <location>
        <begin position="338"/>
        <end position="357"/>
    </location>
</feature>
<dbReference type="PRINTS" id="PR01434">
    <property type="entry name" value="NADHDHGNASE5"/>
</dbReference>
<feature type="transmembrane region" description="Helical" evidence="6">
    <location>
        <begin position="90"/>
        <end position="112"/>
    </location>
</feature>
<dbReference type="GO" id="GO:0042773">
    <property type="term" value="P:ATP synthesis coupled electron transport"/>
    <property type="evidence" value="ECO:0007669"/>
    <property type="project" value="InterPro"/>
</dbReference>